<protein>
    <submittedName>
        <fullName evidence="3">NAD(P)-dependent dehydrogenase (Short-subunit alcohol dehydrogenase family)</fullName>
    </submittedName>
</protein>
<evidence type="ECO:0000313" key="4">
    <source>
        <dbReference type="Proteomes" id="UP001236369"/>
    </source>
</evidence>
<dbReference type="InterPro" id="IPR057326">
    <property type="entry name" value="KR_dom"/>
</dbReference>
<dbReference type="EMBL" id="JAUSVV010000001">
    <property type="protein sequence ID" value="MDQ0440999.1"/>
    <property type="molecule type" value="Genomic_DNA"/>
</dbReference>
<proteinExistence type="inferred from homology"/>
<dbReference type="Pfam" id="PF13561">
    <property type="entry name" value="adh_short_C2"/>
    <property type="match status" value="1"/>
</dbReference>
<evidence type="ECO:0000259" key="2">
    <source>
        <dbReference type="SMART" id="SM00822"/>
    </source>
</evidence>
<dbReference type="PANTHER" id="PTHR42879">
    <property type="entry name" value="3-OXOACYL-(ACYL-CARRIER-PROTEIN) REDUCTASE"/>
    <property type="match status" value="1"/>
</dbReference>
<comment type="caution">
    <text evidence="3">The sequence shown here is derived from an EMBL/GenBank/DDBJ whole genome shotgun (WGS) entry which is preliminary data.</text>
</comment>
<dbReference type="PRINTS" id="PR00081">
    <property type="entry name" value="GDHRDH"/>
</dbReference>
<dbReference type="PROSITE" id="PS00061">
    <property type="entry name" value="ADH_SHORT"/>
    <property type="match status" value="1"/>
</dbReference>
<evidence type="ECO:0000256" key="1">
    <source>
        <dbReference type="ARBA" id="ARBA00006484"/>
    </source>
</evidence>
<dbReference type="InterPro" id="IPR036291">
    <property type="entry name" value="NAD(P)-bd_dom_sf"/>
</dbReference>
<dbReference type="InterPro" id="IPR020904">
    <property type="entry name" value="Sc_DH/Rdtase_CS"/>
</dbReference>
<accession>A0ABU0HHM5</accession>
<sequence>MSGADLSHATGGEGAKRILVTGGGTGLGAAIVRGLVQAGHAVDFTYRASGEAATALAAELNEAHPGLGIRTYALDLADGAALDAFCENAEGVEYHGLVHNAGQSSDGLAAMFDQDRAEAAMQVNFYSLTRLAKALVRGMTRARSGRIVAIGSVAALRGNAGNAAYAATKGALIAYCRTLAVETAKRGVTVNVIAPGFIDTAMLAPYAAHRAGMERQIPAGRFARPEEVAALTAFLMGEGAAYITGAVLPVDGGLTAMMGVHRT</sequence>
<comment type="similarity">
    <text evidence="1">Belongs to the short-chain dehydrogenases/reductases (SDR) family.</text>
</comment>
<dbReference type="InterPro" id="IPR002347">
    <property type="entry name" value="SDR_fam"/>
</dbReference>
<dbReference type="InterPro" id="IPR050259">
    <property type="entry name" value="SDR"/>
</dbReference>
<reference evidence="3 4" key="1">
    <citation type="submission" date="2023-07" db="EMBL/GenBank/DDBJ databases">
        <title>Genomic Encyclopedia of Type Strains, Phase IV (KMG-IV): sequencing the most valuable type-strain genomes for metagenomic binning, comparative biology and taxonomic classification.</title>
        <authorList>
            <person name="Goeker M."/>
        </authorList>
    </citation>
    <scope>NUCLEOTIDE SEQUENCE [LARGE SCALE GENOMIC DNA]</scope>
    <source>
        <strain evidence="3 4">DSM 19562</strain>
    </source>
</reference>
<dbReference type="RefSeq" id="WP_238251915.1">
    <property type="nucleotide sequence ID" value="NZ_BPQX01000054.1"/>
</dbReference>
<name>A0ABU0HHM5_9HYPH</name>
<dbReference type="Gene3D" id="3.40.50.720">
    <property type="entry name" value="NAD(P)-binding Rossmann-like Domain"/>
    <property type="match status" value="1"/>
</dbReference>
<evidence type="ECO:0000313" key="3">
    <source>
        <dbReference type="EMBL" id="MDQ0440999.1"/>
    </source>
</evidence>
<keyword evidence="4" id="KW-1185">Reference proteome</keyword>
<dbReference type="Proteomes" id="UP001236369">
    <property type="component" value="Unassembled WGS sequence"/>
</dbReference>
<gene>
    <name evidence="3" type="ORF">QO016_000476</name>
</gene>
<dbReference type="SMART" id="SM00822">
    <property type="entry name" value="PKS_KR"/>
    <property type="match status" value="1"/>
</dbReference>
<dbReference type="SUPFAM" id="SSF51735">
    <property type="entry name" value="NAD(P)-binding Rossmann-fold domains"/>
    <property type="match status" value="1"/>
</dbReference>
<feature type="domain" description="Ketoreductase" evidence="2">
    <location>
        <begin position="16"/>
        <end position="196"/>
    </location>
</feature>
<organism evidence="3 4">
    <name type="scientific">Methylobacterium persicinum</name>
    <dbReference type="NCBI Taxonomy" id="374426"/>
    <lineage>
        <taxon>Bacteria</taxon>
        <taxon>Pseudomonadati</taxon>
        <taxon>Pseudomonadota</taxon>
        <taxon>Alphaproteobacteria</taxon>
        <taxon>Hyphomicrobiales</taxon>
        <taxon>Methylobacteriaceae</taxon>
        <taxon>Methylobacterium</taxon>
    </lineage>
</organism>
<dbReference type="PANTHER" id="PTHR42879:SF2">
    <property type="entry name" value="3-OXOACYL-[ACYL-CARRIER-PROTEIN] REDUCTASE FABG"/>
    <property type="match status" value="1"/>
</dbReference>